<reference evidence="1" key="2">
    <citation type="journal article" date="2006" name="PLoS Pathog.">
        <title>New perspectives on host-parasite interplay by comparative transcriptomic and proteomic analyses of Schistosoma japonicum.</title>
        <authorList>
            <person name="Liu F."/>
            <person name="Lu J."/>
            <person name="Hu W."/>
            <person name="Wang S.Y."/>
            <person name="Cui S.J."/>
            <person name="Chi M."/>
            <person name="Yan Q."/>
            <person name="Wang X.R."/>
            <person name="Song H.D."/>
            <person name="Xu X.N."/>
            <person name="Wang J.J."/>
            <person name="Zhang X.L."/>
            <person name="Zhang X."/>
            <person name="Wang Z.Q."/>
            <person name="Xue C.L."/>
            <person name="Brindley P.J."/>
            <person name="McManus D.P."/>
            <person name="Yang P.Y."/>
            <person name="Feng Z."/>
            <person name="Chen Z."/>
            <person name="Han Z.G."/>
        </authorList>
    </citation>
    <scope>NUCLEOTIDE SEQUENCE</scope>
</reference>
<reference evidence="1" key="1">
    <citation type="submission" date="2004-11" db="EMBL/GenBank/DDBJ databases">
        <title>The full-length cDNA sequences of Schistosoma japonicum genes.</title>
        <authorList>
            <person name="Han Z."/>
        </authorList>
    </citation>
    <scope>NUCLEOTIDE SEQUENCE</scope>
</reference>
<dbReference type="EMBL" id="AY812889">
    <property type="protein sequence ID" value="AAW24621.1"/>
    <property type="molecule type" value="mRNA"/>
</dbReference>
<sequence length="134" mass="15432">MYPSLKTEAECPVEPVKTGREFLNDLGHRIIVYLPGDRKIVVRGQLDQPVNNVLQEVSSERLIQLCDYYVINPKTGTNLDPKDTFLNQNADQIELKERKKTKSEENFLKLTGEDQTRDSKVKPMDRNLKMKVAL</sequence>
<protein>
    <submittedName>
        <fullName evidence="1">SJCHGC04018 protein</fullName>
    </submittedName>
</protein>
<name>Q5DHT5_SCHJA</name>
<evidence type="ECO:0000313" key="1">
    <source>
        <dbReference type="EMBL" id="AAW24621.1"/>
    </source>
</evidence>
<proteinExistence type="evidence at transcript level"/>
<organism evidence="1">
    <name type="scientific">Schistosoma japonicum</name>
    <name type="common">Blood fluke</name>
    <dbReference type="NCBI Taxonomy" id="6182"/>
    <lineage>
        <taxon>Eukaryota</taxon>
        <taxon>Metazoa</taxon>
        <taxon>Spiralia</taxon>
        <taxon>Lophotrochozoa</taxon>
        <taxon>Platyhelminthes</taxon>
        <taxon>Trematoda</taxon>
        <taxon>Digenea</taxon>
        <taxon>Strigeidida</taxon>
        <taxon>Schistosomatoidea</taxon>
        <taxon>Schistosomatidae</taxon>
        <taxon>Schistosoma</taxon>
    </lineage>
</organism>
<dbReference type="AlphaFoldDB" id="Q5DHT5"/>
<accession>Q5DHT5</accession>